<evidence type="ECO:0000313" key="1">
    <source>
        <dbReference type="EMBL" id="GEM46073.1"/>
    </source>
</evidence>
<evidence type="ECO:0000313" key="2">
    <source>
        <dbReference type="Proteomes" id="UP000321306"/>
    </source>
</evidence>
<gene>
    <name evidence="1" type="ORF">DC3_17080</name>
</gene>
<sequence>MLLFSAVALSLSSCTLIVSDDDYTPVARPGNVKVWYCPSNQRTYDFSFQVDRAISSYEALLVSKGGSANPNTALGSTKIYLRSPESGTFRNSVTYNQDQVGVTKLSIIVKPSEPNYDLYVRATAAGSGETSSFVRASSYVQDCR</sequence>
<name>A0A511MZQ9_DEIC1</name>
<dbReference type="Proteomes" id="UP000321306">
    <property type="component" value="Unassembled WGS sequence"/>
</dbReference>
<protein>
    <submittedName>
        <fullName evidence="1">Uncharacterized protein</fullName>
    </submittedName>
</protein>
<keyword evidence="2" id="KW-1185">Reference proteome</keyword>
<dbReference type="AlphaFoldDB" id="A0A511MZQ9"/>
<organism evidence="1 2">
    <name type="scientific">Deinococcus cellulosilyticus (strain DSM 18568 / NBRC 106333 / KACC 11606 / 5516J-15)</name>
    <dbReference type="NCBI Taxonomy" id="1223518"/>
    <lineage>
        <taxon>Bacteria</taxon>
        <taxon>Thermotogati</taxon>
        <taxon>Deinococcota</taxon>
        <taxon>Deinococci</taxon>
        <taxon>Deinococcales</taxon>
        <taxon>Deinococcaceae</taxon>
        <taxon>Deinococcus</taxon>
    </lineage>
</organism>
<dbReference type="EMBL" id="BJXB01000006">
    <property type="protein sequence ID" value="GEM46073.1"/>
    <property type="molecule type" value="Genomic_DNA"/>
</dbReference>
<reference evidence="1 2" key="1">
    <citation type="submission" date="2019-07" db="EMBL/GenBank/DDBJ databases">
        <title>Whole genome shotgun sequence of Deinococcus cellulosilyticus NBRC 106333.</title>
        <authorList>
            <person name="Hosoyama A."/>
            <person name="Uohara A."/>
            <person name="Ohji S."/>
            <person name="Ichikawa N."/>
        </authorList>
    </citation>
    <scope>NUCLEOTIDE SEQUENCE [LARGE SCALE GENOMIC DNA]</scope>
    <source>
        <strain evidence="1 2">NBRC 106333</strain>
    </source>
</reference>
<accession>A0A511MZQ9</accession>
<comment type="caution">
    <text evidence="1">The sequence shown here is derived from an EMBL/GenBank/DDBJ whole genome shotgun (WGS) entry which is preliminary data.</text>
</comment>
<proteinExistence type="predicted"/>